<comment type="subcellular location">
    <subcellularLocation>
        <location evidence="1 6">Nucleus</location>
    </subcellularLocation>
</comment>
<sequence>MDAPDLMPLLEQLEDNVDDLEEVLEPVLGQSLAKLSKNLPVMDRAKIHVLITYTLESLIFSYLRLKGVDAKQHPVFRELTRVRQYFEKIKALETEPEQPTMKLDKAAAGRFIKHGLAGNNKIDLELAEKQAKERARAQLKAAMLAKKSAAKEAAQDSAATSSAVTSSAQETGDSDDDDEEMEEDMAKEEKQIESKSKRSKKDKSKKGLSKAERRDEKKQRRQKKEDARKARKGQ</sequence>
<dbReference type="InterPro" id="IPR007146">
    <property type="entry name" value="Sas10/Utp3/C1D"/>
</dbReference>
<protein>
    <recommendedName>
        <fullName evidence="6">Exosome complex protein</fullName>
    </recommendedName>
</protein>
<dbReference type="OrthoDB" id="1421013at2759"/>
<feature type="compositionally biased region" description="Basic and acidic residues" evidence="7">
    <location>
        <begin position="187"/>
        <end position="196"/>
    </location>
</feature>
<keyword evidence="3 6" id="KW-0698">rRNA processing</keyword>
<comment type="function">
    <text evidence="6">Required for exosome-dependent processing of pre-rRNA and small nucleolar RNA (snRNA) precursors. Involved in processing of 35S pre-rRNA at the A0, A1 and A2 sites.</text>
</comment>
<feature type="region of interest" description="Disordered" evidence="7">
    <location>
        <begin position="152"/>
        <end position="234"/>
    </location>
</feature>
<dbReference type="GO" id="GO:0003677">
    <property type="term" value="F:DNA binding"/>
    <property type="evidence" value="ECO:0007669"/>
    <property type="project" value="TreeGrafter"/>
</dbReference>
<feature type="compositionally biased region" description="Basic residues" evidence="7">
    <location>
        <begin position="197"/>
        <end position="208"/>
    </location>
</feature>
<dbReference type="RefSeq" id="XP_056489170.1">
    <property type="nucleotide sequence ID" value="XM_056629868.1"/>
</dbReference>
<accession>A0A9W9W1T5</accession>
<evidence type="ECO:0000256" key="6">
    <source>
        <dbReference type="RuleBase" id="RU368003"/>
    </source>
</evidence>
<organism evidence="8 9">
    <name type="scientific">Penicillium cosmopolitanum</name>
    <dbReference type="NCBI Taxonomy" id="1131564"/>
    <lineage>
        <taxon>Eukaryota</taxon>
        <taxon>Fungi</taxon>
        <taxon>Dikarya</taxon>
        <taxon>Ascomycota</taxon>
        <taxon>Pezizomycotina</taxon>
        <taxon>Eurotiomycetes</taxon>
        <taxon>Eurotiomycetidae</taxon>
        <taxon>Eurotiales</taxon>
        <taxon>Aspergillaceae</taxon>
        <taxon>Penicillium</taxon>
    </lineage>
</organism>
<dbReference type="PANTHER" id="PTHR15341:SF3">
    <property type="entry name" value="NUCLEAR NUCLEIC ACID-BINDING PROTEIN C1D"/>
    <property type="match status" value="1"/>
</dbReference>
<keyword evidence="9" id="KW-1185">Reference proteome</keyword>
<keyword evidence="5 6" id="KW-0539">Nucleus</keyword>
<dbReference type="GO" id="GO:0000460">
    <property type="term" value="P:maturation of 5.8S rRNA"/>
    <property type="evidence" value="ECO:0007669"/>
    <property type="project" value="TreeGrafter"/>
</dbReference>
<evidence type="ECO:0000256" key="3">
    <source>
        <dbReference type="ARBA" id="ARBA00022552"/>
    </source>
</evidence>
<dbReference type="GO" id="GO:0000178">
    <property type="term" value="C:exosome (RNase complex)"/>
    <property type="evidence" value="ECO:0007669"/>
    <property type="project" value="TreeGrafter"/>
</dbReference>
<dbReference type="Pfam" id="PF04000">
    <property type="entry name" value="Sas10_Utp3"/>
    <property type="match status" value="1"/>
</dbReference>
<dbReference type="GeneID" id="81368848"/>
<evidence type="ECO:0000313" key="9">
    <source>
        <dbReference type="Proteomes" id="UP001147747"/>
    </source>
</evidence>
<dbReference type="GO" id="GO:0003723">
    <property type="term" value="F:RNA binding"/>
    <property type="evidence" value="ECO:0007669"/>
    <property type="project" value="UniProtKB-UniRule"/>
</dbReference>
<feature type="compositionally biased region" description="Basic and acidic residues" evidence="7">
    <location>
        <begin position="209"/>
        <end position="228"/>
    </location>
</feature>
<evidence type="ECO:0000313" key="8">
    <source>
        <dbReference type="EMBL" id="KAJ5397118.1"/>
    </source>
</evidence>
<feature type="compositionally biased region" description="Low complexity" evidence="7">
    <location>
        <begin position="155"/>
        <end position="169"/>
    </location>
</feature>
<dbReference type="GO" id="GO:0010468">
    <property type="term" value="P:regulation of gene expression"/>
    <property type="evidence" value="ECO:0007669"/>
    <property type="project" value="TreeGrafter"/>
</dbReference>
<dbReference type="Proteomes" id="UP001147747">
    <property type="component" value="Unassembled WGS sequence"/>
</dbReference>
<dbReference type="InterPro" id="IPR011082">
    <property type="entry name" value="Exosome-assoc_fac/DNA_repair"/>
</dbReference>
<keyword evidence="4 6" id="KW-0694">RNA-binding</keyword>
<comment type="caution">
    <text evidence="8">The sequence shown here is derived from an EMBL/GenBank/DDBJ whole genome shotgun (WGS) entry which is preliminary data.</text>
</comment>
<evidence type="ECO:0000256" key="1">
    <source>
        <dbReference type="ARBA" id="ARBA00004123"/>
    </source>
</evidence>
<evidence type="ECO:0000256" key="4">
    <source>
        <dbReference type="ARBA" id="ARBA00022884"/>
    </source>
</evidence>
<reference evidence="8" key="1">
    <citation type="submission" date="2022-12" db="EMBL/GenBank/DDBJ databases">
        <authorList>
            <person name="Petersen C."/>
        </authorList>
    </citation>
    <scope>NUCLEOTIDE SEQUENCE</scope>
    <source>
        <strain evidence="8">IBT 29677</strain>
    </source>
</reference>
<reference evidence="8" key="2">
    <citation type="journal article" date="2023" name="IMA Fungus">
        <title>Comparative genomic study of the Penicillium genus elucidates a diverse pangenome and 15 lateral gene transfer events.</title>
        <authorList>
            <person name="Petersen C."/>
            <person name="Sorensen T."/>
            <person name="Nielsen M.R."/>
            <person name="Sondergaard T.E."/>
            <person name="Sorensen J.L."/>
            <person name="Fitzpatrick D.A."/>
            <person name="Frisvad J.C."/>
            <person name="Nielsen K.L."/>
        </authorList>
    </citation>
    <scope>NUCLEOTIDE SEQUENCE</scope>
    <source>
        <strain evidence="8">IBT 29677</strain>
    </source>
</reference>
<gene>
    <name evidence="8" type="ORF">N7509_005231</name>
</gene>
<dbReference type="EMBL" id="JAPZBU010000006">
    <property type="protein sequence ID" value="KAJ5397118.1"/>
    <property type="molecule type" value="Genomic_DNA"/>
</dbReference>
<evidence type="ECO:0000256" key="2">
    <source>
        <dbReference type="ARBA" id="ARBA00009154"/>
    </source>
</evidence>
<proteinExistence type="inferred from homology"/>
<comment type="similarity">
    <text evidence="2 6">Belongs to the C1D family.</text>
</comment>
<name>A0A9W9W1T5_9EURO</name>
<dbReference type="GO" id="GO:0005730">
    <property type="term" value="C:nucleolus"/>
    <property type="evidence" value="ECO:0007669"/>
    <property type="project" value="TreeGrafter"/>
</dbReference>
<feature type="compositionally biased region" description="Acidic residues" evidence="7">
    <location>
        <begin position="172"/>
        <end position="186"/>
    </location>
</feature>
<dbReference type="PANTHER" id="PTHR15341">
    <property type="entry name" value="SUN-COR STEROID HORMONE RECEPTOR CO-REPRESSOR"/>
    <property type="match status" value="1"/>
</dbReference>
<evidence type="ECO:0000256" key="7">
    <source>
        <dbReference type="SAM" id="MobiDB-lite"/>
    </source>
</evidence>
<evidence type="ECO:0000256" key="5">
    <source>
        <dbReference type="ARBA" id="ARBA00023242"/>
    </source>
</evidence>
<dbReference type="AlphaFoldDB" id="A0A9W9W1T5"/>